<dbReference type="EMBL" id="JBHSLV010000009">
    <property type="protein sequence ID" value="MFC5392386.1"/>
    <property type="molecule type" value="Genomic_DNA"/>
</dbReference>
<reference evidence="2" key="1">
    <citation type="journal article" date="2019" name="Int. J. Syst. Evol. Microbiol.">
        <title>The Global Catalogue of Microorganisms (GCM) 10K type strain sequencing project: providing services to taxonomists for standard genome sequencing and annotation.</title>
        <authorList>
            <consortium name="The Broad Institute Genomics Platform"/>
            <consortium name="The Broad Institute Genome Sequencing Center for Infectious Disease"/>
            <person name="Wu L."/>
            <person name="Ma J."/>
        </authorList>
    </citation>
    <scope>NUCLEOTIDE SEQUENCE [LARGE SCALE GENOMIC DNA]</scope>
    <source>
        <strain evidence="2">CGMCC 1.16326</strain>
    </source>
</reference>
<evidence type="ECO:0000313" key="2">
    <source>
        <dbReference type="Proteomes" id="UP001596104"/>
    </source>
</evidence>
<protein>
    <submittedName>
        <fullName evidence="1">Glycosyltransferase family 2 protein</fullName>
    </submittedName>
</protein>
<dbReference type="RefSeq" id="WP_377007139.1">
    <property type="nucleotide sequence ID" value="NZ_JBHSLV010000009.1"/>
</dbReference>
<evidence type="ECO:0000313" key="1">
    <source>
        <dbReference type="EMBL" id="MFC5392386.1"/>
    </source>
</evidence>
<comment type="caution">
    <text evidence="1">The sequence shown here is derived from an EMBL/GenBank/DDBJ whole genome shotgun (WGS) entry which is preliminary data.</text>
</comment>
<dbReference type="Proteomes" id="UP001596104">
    <property type="component" value="Unassembled WGS sequence"/>
</dbReference>
<proteinExistence type="predicted"/>
<keyword evidence="2" id="KW-1185">Reference proteome</keyword>
<sequence>MRETQSARPDFAFLALAKDCAATIPHFLELLRALRRSGSGVVAFVGENGSQDGTHALLQHAQSRGEISLVPTAFMAREPERLRRMALGRERLKSELEASGLAPRFVCVLDIDNVIAAPPTVPALLAAAAKLDRPGIFGVSASSRPHYYDLLAYEDEQRSFVTLLDELAISRSGIVKYYRFFRSRIYPHQRALTSDREISCASTFNGLCLYRADLYRLGSYREAGPAICEHLAFNRRLAALTGGAMLIDPGLVLRTPSDHAEQSFLPFAWRRFRKLISLRLHRQVHRPNLLAK</sequence>
<gene>
    <name evidence="1" type="ORF">ACFPPC_06985</name>
</gene>
<accession>A0ABW0H7C5</accession>
<organism evidence="1 2">
    <name type="scientific">Bosea vestrisii</name>
    <dbReference type="NCBI Taxonomy" id="151416"/>
    <lineage>
        <taxon>Bacteria</taxon>
        <taxon>Pseudomonadati</taxon>
        <taxon>Pseudomonadota</taxon>
        <taxon>Alphaproteobacteria</taxon>
        <taxon>Hyphomicrobiales</taxon>
        <taxon>Boseaceae</taxon>
        <taxon>Bosea</taxon>
    </lineage>
</organism>
<name>A0ABW0H7C5_9HYPH</name>